<reference evidence="13" key="1">
    <citation type="submission" date="2018-05" db="EMBL/GenBank/DDBJ databases">
        <authorList>
            <person name="Klenk H.-P."/>
            <person name="Huntemann M."/>
            <person name="Clum A."/>
            <person name="Pillay M."/>
            <person name="Palaniappan K."/>
            <person name="Varghese N."/>
            <person name="Mikhailova N."/>
            <person name="Stamatis D."/>
            <person name="Reddy T."/>
            <person name="Daum C."/>
            <person name="Shapiro N."/>
            <person name="Ivanova N."/>
            <person name="Kyrpides N."/>
            <person name="Woyke T."/>
        </authorList>
    </citation>
    <scope>NUCLEOTIDE SEQUENCE [LARGE SCALE GENOMIC DNA]</scope>
    <source>
        <strain evidence="13">DSM 45417</strain>
    </source>
</reference>
<evidence type="ECO:0000256" key="2">
    <source>
        <dbReference type="ARBA" id="ARBA00012438"/>
    </source>
</evidence>
<dbReference type="PANTHER" id="PTHR24421">
    <property type="entry name" value="NITRATE/NITRITE SENSOR PROTEIN NARX-RELATED"/>
    <property type="match status" value="1"/>
</dbReference>
<dbReference type="OrthoDB" id="3217947at2"/>
<dbReference type="InterPro" id="IPR003594">
    <property type="entry name" value="HATPase_dom"/>
</dbReference>
<proteinExistence type="predicted"/>
<comment type="caution">
    <text evidence="12">The sequence shown here is derived from an EMBL/GenBank/DDBJ whole genome shotgun (WGS) entry which is preliminary data.</text>
</comment>
<keyword evidence="10" id="KW-0812">Transmembrane</keyword>
<name>A0A317QCQ0_9ACTN</name>
<accession>A0A317QCQ0</accession>
<dbReference type="AlphaFoldDB" id="A0A317QCQ0"/>
<evidence type="ECO:0000256" key="8">
    <source>
        <dbReference type="ARBA" id="ARBA00023012"/>
    </source>
</evidence>
<keyword evidence="10" id="KW-0472">Membrane</keyword>
<dbReference type="Proteomes" id="UP000246661">
    <property type="component" value="Unassembled WGS sequence"/>
</dbReference>
<evidence type="ECO:0000256" key="3">
    <source>
        <dbReference type="ARBA" id="ARBA00022553"/>
    </source>
</evidence>
<dbReference type="PROSITE" id="PS50109">
    <property type="entry name" value="HIS_KIN"/>
    <property type="match status" value="1"/>
</dbReference>
<keyword evidence="13" id="KW-1185">Reference proteome</keyword>
<evidence type="ECO:0000256" key="10">
    <source>
        <dbReference type="SAM" id="Phobius"/>
    </source>
</evidence>
<evidence type="ECO:0000256" key="6">
    <source>
        <dbReference type="ARBA" id="ARBA00022777"/>
    </source>
</evidence>
<keyword evidence="6 12" id="KW-0418">Kinase</keyword>
<dbReference type="EMBL" id="QGTX01000001">
    <property type="protein sequence ID" value="PWW21458.1"/>
    <property type="molecule type" value="Genomic_DNA"/>
</dbReference>
<keyword evidence="4" id="KW-0808">Transferase</keyword>
<dbReference type="Gene3D" id="1.20.5.1930">
    <property type="match status" value="1"/>
</dbReference>
<dbReference type="EC" id="2.7.13.3" evidence="2"/>
<keyword evidence="8" id="KW-0902">Two-component regulatory system</keyword>
<sequence>MATGDRHPRTTVGARLVVAVCLAGYVLAIYWVLVLGGGMLLGSRPPSVPLAVVATAVVAVTFEPVRRHLSRRWLTSPYDVLAEFSHQVAGAAATAELGPRMARLVAEATGSRRVEVWLRREDSADEDLAARWPSDADPIPTSGAGVQRHDVRHAGEVIGHVVRDAGGASTRLSPVEQRLLEDLLASAGLALRNLVLTAGLQRHIEQTVERSAELRASRQRIVAASDVARRRLERDIHDGAQQHLVALTVNLGLAATLAGRDPTRAAALVAELRPAAQAALATLEQLSRGVYPRLLAEAGLAEALRGAWATSPVPVQVVDRTERRFPAEVESAAYFCCLEAVQNAVKHSRPTSVQVRLAGTGPALSFEVRDDGTGFDPTGALHGAGLANMRDRVESLGGTLTMDSRPDAGTRVRGRVPVPVGPGGSDG</sequence>
<evidence type="ECO:0000256" key="1">
    <source>
        <dbReference type="ARBA" id="ARBA00000085"/>
    </source>
</evidence>
<gene>
    <name evidence="12" type="ORF">JD79_00590</name>
</gene>
<evidence type="ECO:0000313" key="13">
    <source>
        <dbReference type="Proteomes" id="UP000246661"/>
    </source>
</evidence>
<evidence type="ECO:0000256" key="9">
    <source>
        <dbReference type="SAM" id="MobiDB-lite"/>
    </source>
</evidence>
<dbReference type="InterPro" id="IPR036890">
    <property type="entry name" value="HATPase_C_sf"/>
</dbReference>
<dbReference type="CDD" id="cd16917">
    <property type="entry name" value="HATPase_UhpB-NarQ-NarX-like"/>
    <property type="match status" value="1"/>
</dbReference>
<dbReference type="GO" id="GO:0046983">
    <property type="term" value="F:protein dimerization activity"/>
    <property type="evidence" value="ECO:0007669"/>
    <property type="project" value="InterPro"/>
</dbReference>
<organism evidence="12 13">
    <name type="scientific">Geodermatophilus normandii</name>
    <dbReference type="NCBI Taxonomy" id="1137989"/>
    <lineage>
        <taxon>Bacteria</taxon>
        <taxon>Bacillati</taxon>
        <taxon>Actinomycetota</taxon>
        <taxon>Actinomycetes</taxon>
        <taxon>Geodermatophilales</taxon>
        <taxon>Geodermatophilaceae</taxon>
        <taxon>Geodermatophilus</taxon>
    </lineage>
</organism>
<comment type="catalytic activity">
    <reaction evidence="1">
        <text>ATP + protein L-histidine = ADP + protein N-phospho-L-histidine.</text>
        <dbReference type="EC" id="2.7.13.3"/>
    </reaction>
</comment>
<evidence type="ECO:0000256" key="4">
    <source>
        <dbReference type="ARBA" id="ARBA00022679"/>
    </source>
</evidence>
<dbReference type="InterPro" id="IPR011712">
    <property type="entry name" value="Sig_transdc_His_kin_sub3_dim/P"/>
</dbReference>
<dbReference type="Pfam" id="PF02518">
    <property type="entry name" value="HATPase_c"/>
    <property type="match status" value="1"/>
</dbReference>
<evidence type="ECO:0000259" key="11">
    <source>
        <dbReference type="PROSITE" id="PS50109"/>
    </source>
</evidence>
<keyword evidence="5" id="KW-0547">Nucleotide-binding</keyword>
<dbReference type="GO" id="GO:0005524">
    <property type="term" value="F:ATP binding"/>
    <property type="evidence" value="ECO:0007669"/>
    <property type="project" value="UniProtKB-KW"/>
</dbReference>
<evidence type="ECO:0000256" key="7">
    <source>
        <dbReference type="ARBA" id="ARBA00022840"/>
    </source>
</evidence>
<evidence type="ECO:0000313" key="12">
    <source>
        <dbReference type="EMBL" id="PWW21458.1"/>
    </source>
</evidence>
<keyword evidence="7" id="KW-0067">ATP-binding</keyword>
<dbReference type="SMART" id="SM00387">
    <property type="entry name" value="HATPase_c"/>
    <property type="match status" value="1"/>
</dbReference>
<dbReference type="RefSeq" id="WP_110004331.1">
    <property type="nucleotide sequence ID" value="NZ_QGTX01000001.1"/>
</dbReference>
<protein>
    <recommendedName>
        <fullName evidence="2">histidine kinase</fullName>
        <ecNumber evidence="2">2.7.13.3</ecNumber>
    </recommendedName>
</protein>
<feature type="domain" description="Histidine kinase" evidence="11">
    <location>
        <begin position="339"/>
        <end position="420"/>
    </location>
</feature>
<evidence type="ECO:0000256" key="5">
    <source>
        <dbReference type="ARBA" id="ARBA00022741"/>
    </source>
</evidence>
<dbReference type="GO" id="GO:0000155">
    <property type="term" value="F:phosphorelay sensor kinase activity"/>
    <property type="evidence" value="ECO:0007669"/>
    <property type="project" value="InterPro"/>
</dbReference>
<dbReference type="PANTHER" id="PTHR24421:SF10">
    <property type="entry name" value="NITRATE_NITRITE SENSOR PROTEIN NARQ"/>
    <property type="match status" value="1"/>
</dbReference>
<dbReference type="GO" id="GO:0016020">
    <property type="term" value="C:membrane"/>
    <property type="evidence" value="ECO:0007669"/>
    <property type="project" value="InterPro"/>
</dbReference>
<feature type="region of interest" description="Disordered" evidence="9">
    <location>
        <begin position="399"/>
        <end position="427"/>
    </location>
</feature>
<dbReference type="InterPro" id="IPR050482">
    <property type="entry name" value="Sensor_HK_TwoCompSys"/>
</dbReference>
<keyword evidence="3" id="KW-0597">Phosphoprotein</keyword>
<dbReference type="Pfam" id="PF07730">
    <property type="entry name" value="HisKA_3"/>
    <property type="match status" value="1"/>
</dbReference>
<keyword evidence="10" id="KW-1133">Transmembrane helix</keyword>
<dbReference type="Gene3D" id="3.30.565.10">
    <property type="entry name" value="Histidine kinase-like ATPase, C-terminal domain"/>
    <property type="match status" value="1"/>
</dbReference>
<feature type="transmembrane region" description="Helical" evidence="10">
    <location>
        <begin position="12"/>
        <end position="34"/>
    </location>
</feature>
<dbReference type="SUPFAM" id="SSF55874">
    <property type="entry name" value="ATPase domain of HSP90 chaperone/DNA topoisomerase II/histidine kinase"/>
    <property type="match status" value="1"/>
</dbReference>
<dbReference type="InterPro" id="IPR005467">
    <property type="entry name" value="His_kinase_dom"/>
</dbReference>